<evidence type="ECO:0000256" key="3">
    <source>
        <dbReference type="ARBA" id="ARBA00022679"/>
    </source>
</evidence>
<reference evidence="6 7" key="1">
    <citation type="submission" date="2022-03" db="EMBL/GenBank/DDBJ databases">
        <authorList>
            <person name="Nunn A."/>
            <person name="Chopra R."/>
            <person name="Nunn A."/>
            <person name="Contreras Garrido A."/>
        </authorList>
    </citation>
    <scope>NUCLEOTIDE SEQUENCE [LARGE SCALE GENOMIC DNA]</scope>
</reference>
<protein>
    <submittedName>
        <fullName evidence="6">Uncharacterized protein</fullName>
    </submittedName>
</protein>
<evidence type="ECO:0000256" key="5">
    <source>
        <dbReference type="ARBA" id="ARBA00023180"/>
    </source>
</evidence>
<keyword evidence="7" id="KW-1185">Reference proteome</keyword>
<dbReference type="PANTHER" id="PTHR31042:SF122">
    <property type="entry name" value="CORE-2_I-BRANCHING ENZYME"/>
    <property type="match status" value="1"/>
</dbReference>
<dbReference type="AlphaFoldDB" id="A0AAU9SYQ5"/>
<dbReference type="GO" id="GO:0016020">
    <property type="term" value="C:membrane"/>
    <property type="evidence" value="ECO:0007669"/>
    <property type="project" value="UniProtKB-SubCell"/>
</dbReference>
<dbReference type="Pfam" id="PF02485">
    <property type="entry name" value="Branch"/>
    <property type="match status" value="1"/>
</dbReference>
<sequence>MHPSSPFQCCPPIPRRIPTQLHGSFDDPGFTGRGRYSEKMAPEINITEWRKGSQWFEVNRKLALDIVGDSIFHSKFEQFCTGECYPDEHYFPTMLSIQSPLLLANRSLTWVDWSRGGAHPATFGKDDIKMELFKRMFRGETCFHNGKPTKLCYLFARKFSPDALEQLLEYATRIFYY</sequence>
<evidence type="ECO:0000313" key="6">
    <source>
        <dbReference type="EMBL" id="CAH2075775.1"/>
    </source>
</evidence>
<accession>A0AAU9SYQ5</accession>
<keyword evidence="3" id="KW-0808">Transferase</keyword>
<dbReference type="Proteomes" id="UP000836841">
    <property type="component" value="Unassembled WGS sequence"/>
</dbReference>
<comment type="subcellular location">
    <subcellularLocation>
        <location evidence="1">Membrane</location>
        <topology evidence="1">Single-pass type II membrane protein</topology>
    </subcellularLocation>
</comment>
<evidence type="ECO:0000256" key="1">
    <source>
        <dbReference type="ARBA" id="ARBA00004606"/>
    </source>
</evidence>
<proteinExistence type="predicted"/>
<dbReference type="GO" id="GO:0016757">
    <property type="term" value="F:glycosyltransferase activity"/>
    <property type="evidence" value="ECO:0007669"/>
    <property type="project" value="UniProtKB-KW"/>
</dbReference>
<comment type="caution">
    <text evidence="6">The sequence shown here is derived from an EMBL/GenBank/DDBJ whole genome shotgun (WGS) entry which is preliminary data.</text>
</comment>
<keyword evidence="5" id="KW-0325">Glycoprotein</keyword>
<keyword evidence="4" id="KW-0472">Membrane</keyword>
<evidence type="ECO:0000313" key="7">
    <source>
        <dbReference type="Proteomes" id="UP000836841"/>
    </source>
</evidence>
<name>A0AAU9SYQ5_THLAR</name>
<evidence type="ECO:0000256" key="2">
    <source>
        <dbReference type="ARBA" id="ARBA00022676"/>
    </source>
</evidence>
<dbReference type="InterPro" id="IPR003406">
    <property type="entry name" value="Glyco_trans_14"/>
</dbReference>
<dbReference type="InterPro" id="IPR044174">
    <property type="entry name" value="BC10-like"/>
</dbReference>
<keyword evidence="2" id="KW-0328">Glycosyltransferase</keyword>
<gene>
    <name evidence="6" type="ORF">TAV2_LOCUS22475</name>
</gene>
<dbReference type="PANTHER" id="PTHR31042">
    <property type="entry name" value="CORE-2/I-BRANCHING BETA-1,6-N-ACETYLGLUCOSAMINYLTRANSFERASE FAMILY PROTEIN-RELATED"/>
    <property type="match status" value="1"/>
</dbReference>
<dbReference type="EMBL" id="CAJVSB020000886">
    <property type="protein sequence ID" value="CAH2075775.1"/>
    <property type="molecule type" value="Genomic_DNA"/>
</dbReference>
<evidence type="ECO:0000256" key="4">
    <source>
        <dbReference type="ARBA" id="ARBA00023136"/>
    </source>
</evidence>
<organism evidence="6 7">
    <name type="scientific">Thlaspi arvense</name>
    <name type="common">Field penny-cress</name>
    <dbReference type="NCBI Taxonomy" id="13288"/>
    <lineage>
        <taxon>Eukaryota</taxon>
        <taxon>Viridiplantae</taxon>
        <taxon>Streptophyta</taxon>
        <taxon>Embryophyta</taxon>
        <taxon>Tracheophyta</taxon>
        <taxon>Spermatophyta</taxon>
        <taxon>Magnoliopsida</taxon>
        <taxon>eudicotyledons</taxon>
        <taxon>Gunneridae</taxon>
        <taxon>Pentapetalae</taxon>
        <taxon>rosids</taxon>
        <taxon>malvids</taxon>
        <taxon>Brassicales</taxon>
        <taxon>Brassicaceae</taxon>
        <taxon>Thlaspideae</taxon>
        <taxon>Thlaspi</taxon>
    </lineage>
</organism>